<dbReference type="AlphaFoldDB" id="A0A8T0N6D3"/>
<reference evidence="2" key="1">
    <citation type="submission" date="2020-05" db="EMBL/GenBank/DDBJ databases">
        <title>WGS assembly of Panicum virgatum.</title>
        <authorList>
            <person name="Lovell J.T."/>
            <person name="Jenkins J."/>
            <person name="Shu S."/>
            <person name="Juenger T.E."/>
            <person name="Schmutz J."/>
        </authorList>
    </citation>
    <scope>NUCLEOTIDE SEQUENCE</scope>
    <source>
        <strain evidence="2">AP13</strain>
    </source>
</reference>
<comment type="caution">
    <text evidence="2">The sequence shown here is derived from an EMBL/GenBank/DDBJ whole genome shotgun (WGS) entry which is preliminary data.</text>
</comment>
<keyword evidence="3" id="KW-1185">Reference proteome</keyword>
<name>A0A8T0N6D3_PANVG</name>
<feature type="compositionally biased region" description="Low complexity" evidence="1">
    <location>
        <begin position="1"/>
        <end position="23"/>
    </location>
</feature>
<dbReference type="PANTHER" id="PTHR34480">
    <property type="entry name" value="OS01G0967800 PROTEIN-RELATED"/>
    <property type="match status" value="1"/>
</dbReference>
<organism evidence="2 3">
    <name type="scientific">Panicum virgatum</name>
    <name type="common">Blackwell switchgrass</name>
    <dbReference type="NCBI Taxonomy" id="38727"/>
    <lineage>
        <taxon>Eukaryota</taxon>
        <taxon>Viridiplantae</taxon>
        <taxon>Streptophyta</taxon>
        <taxon>Embryophyta</taxon>
        <taxon>Tracheophyta</taxon>
        <taxon>Spermatophyta</taxon>
        <taxon>Magnoliopsida</taxon>
        <taxon>Liliopsida</taxon>
        <taxon>Poales</taxon>
        <taxon>Poaceae</taxon>
        <taxon>PACMAD clade</taxon>
        <taxon>Panicoideae</taxon>
        <taxon>Panicodae</taxon>
        <taxon>Paniceae</taxon>
        <taxon>Panicinae</taxon>
        <taxon>Panicum</taxon>
        <taxon>Panicum sect. Hiantes</taxon>
    </lineage>
</organism>
<evidence type="ECO:0000256" key="1">
    <source>
        <dbReference type="SAM" id="MobiDB-lite"/>
    </source>
</evidence>
<evidence type="ECO:0000313" key="2">
    <source>
        <dbReference type="EMBL" id="KAG2545010.1"/>
    </source>
</evidence>
<accession>A0A8T0N6D3</accession>
<sequence length="408" mass="47978">MKNPRSDAAPGASSSQGSGEAASWRMGGRDVTGVETARARTGEKKSKFESTPTSMDLGMTARDGSEQALRPINHEPEQGLGQIEGFDCWDDAMLKEEIDYFYKRYHALPANDDYEAWAPISDHQLQDMELRFAICRIKAHKMLKGEDLSVAELRNMYPPAMLEEEEHFRWVERDFEWYFDPKYCEFAHLEDYQRLALRDTYEYLDWEFYHKNCNTLQGDREYVYFWEKLSSKTKWIKNFRGAKPSERERFERVVFYHVVKIARECTNCFTPLLDNGYSEYLCSIRFDNTWYEDYASLYFDIWKLVAKQKMTFKDALDQVKEKGMHSLCHFELKIELDSDQPWLIGPVTKHYNTYVAEIKETVPEGDAYKMVMEAVKKFVEKPKSYYDYAKKKLDIAEKIGLILPSPSM</sequence>
<dbReference type="EMBL" id="CM029053">
    <property type="protein sequence ID" value="KAG2545010.1"/>
    <property type="molecule type" value="Genomic_DNA"/>
</dbReference>
<gene>
    <name evidence="2" type="ORF">PVAP13_9KG400518</name>
</gene>
<feature type="compositionally biased region" description="Basic and acidic residues" evidence="1">
    <location>
        <begin position="37"/>
        <end position="48"/>
    </location>
</feature>
<feature type="region of interest" description="Disordered" evidence="1">
    <location>
        <begin position="1"/>
        <end position="59"/>
    </location>
</feature>
<proteinExistence type="predicted"/>
<protein>
    <submittedName>
        <fullName evidence="2">Uncharacterized protein</fullName>
    </submittedName>
</protein>
<dbReference type="Proteomes" id="UP000823388">
    <property type="component" value="Chromosome 9K"/>
</dbReference>
<dbReference type="OrthoDB" id="695155at2759"/>
<evidence type="ECO:0000313" key="3">
    <source>
        <dbReference type="Proteomes" id="UP000823388"/>
    </source>
</evidence>
<dbReference type="PANTHER" id="PTHR34480:SF11">
    <property type="entry name" value="OS05G0173500 PROTEIN"/>
    <property type="match status" value="1"/>
</dbReference>